<dbReference type="Proteomes" id="UP000765509">
    <property type="component" value="Unassembled WGS sequence"/>
</dbReference>
<evidence type="ECO:0008006" key="3">
    <source>
        <dbReference type="Google" id="ProtNLM"/>
    </source>
</evidence>
<dbReference type="GO" id="GO:0003676">
    <property type="term" value="F:nucleic acid binding"/>
    <property type="evidence" value="ECO:0007669"/>
    <property type="project" value="InterPro"/>
</dbReference>
<dbReference type="PANTHER" id="PTHR35046:SF9">
    <property type="entry name" value="RNA-DIRECTED DNA POLYMERASE"/>
    <property type="match status" value="1"/>
</dbReference>
<dbReference type="Gene3D" id="3.30.420.10">
    <property type="entry name" value="Ribonuclease H-like superfamily/Ribonuclease H"/>
    <property type="match status" value="1"/>
</dbReference>
<accession>A0A9Q3CR09</accession>
<dbReference type="InterPro" id="IPR012337">
    <property type="entry name" value="RNaseH-like_sf"/>
</dbReference>
<keyword evidence="2" id="KW-1185">Reference proteome</keyword>
<evidence type="ECO:0000313" key="2">
    <source>
        <dbReference type="Proteomes" id="UP000765509"/>
    </source>
</evidence>
<sequence length="96" mass="11080">MGWVTGLSPGGKENYNAFLVIVDRLRKSVRVLPFNTEDTAMDTALLFWNEIIDTCGIPKIIISEMDPKFTSEFWNNLYDMLVTKIAFYTAYKPQTY</sequence>
<name>A0A9Q3CR09_9BASI</name>
<reference evidence="1" key="1">
    <citation type="submission" date="2021-03" db="EMBL/GenBank/DDBJ databases">
        <title>Draft genome sequence of rust myrtle Austropuccinia psidii MF-1, a brazilian biotype.</title>
        <authorList>
            <person name="Quecine M.C."/>
            <person name="Pachon D.M.R."/>
            <person name="Bonatelli M.L."/>
            <person name="Correr F.H."/>
            <person name="Franceschini L.M."/>
            <person name="Leite T.F."/>
            <person name="Margarido G.R.A."/>
            <person name="Almeida C.A."/>
            <person name="Ferrarezi J.A."/>
            <person name="Labate C.A."/>
        </authorList>
    </citation>
    <scope>NUCLEOTIDE SEQUENCE</scope>
    <source>
        <strain evidence="1">MF-1</strain>
    </source>
</reference>
<dbReference type="PANTHER" id="PTHR35046">
    <property type="entry name" value="ZINC KNUCKLE (CCHC-TYPE) FAMILY PROTEIN"/>
    <property type="match status" value="1"/>
</dbReference>
<dbReference type="SUPFAM" id="SSF53098">
    <property type="entry name" value="Ribonuclease H-like"/>
    <property type="match status" value="1"/>
</dbReference>
<dbReference type="AlphaFoldDB" id="A0A9Q3CR09"/>
<proteinExistence type="predicted"/>
<protein>
    <recommendedName>
        <fullName evidence="3">Integrase catalytic domain-containing protein</fullName>
    </recommendedName>
</protein>
<dbReference type="OrthoDB" id="2273864at2759"/>
<evidence type="ECO:0000313" key="1">
    <source>
        <dbReference type="EMBL" id="MBW0487665.1"/>
    </source>
</evidence>
<dbReference type="InterPro" id="IPR036397">
    <property type="entry name" value="RNaseH_sf"/>
</dbReference>
<dbReference type="EMBL" id="AVOT02009240">
    <property type="protein sequence ID" value="MBW0487665.1"/>
    <property type="molecule type" value="Genomic_DNA"/>
</dbReference>
<gene>
    <name evidence="1" type="ORF">O181_027380</name>
</gene>
<comment type="caution">
    <text evidence="1">The sequence shown here is derived from an EMBL/GenBank/DDBJ whole genome shotgun (WGS) entry which is preliminary data.</text>
</comment>
<organism evidence="1 2">
    <name type="scientific">Austropuccinia psidii MF-1</name>
    <dbReference type="NCBI Taxonomy" id="1389203"/>
    <lineage>
        <taxon>Eukaryota</taxon>
        <taxon>Fungi</taxon>
        <taxon>Dikarya</taxon>
        <taxon>Basidiomycota</taxon>
        <taxon>Pucciniomycotina</taxon>
        <taxon>Pucciniomycetes</taxon>
        <taxon>Pucciniales</taxon>
        <taxon>Sphaerophragmiaceae</taxon>
        <taxon>Austropuccinia</taxon>
    </lineage>
</organism>